<dbReference type="PROSITE" id="PS50887">
    <property type="entry name" value="GGDEF"/>
    <property type="match status" value="1"/>
</dbReference>
<evidence type="ECO:0000313" key="4">
    <source>
        <dbReference type="Proteomes" id="UP000609531"/>
    </source>
</evidence>
<dbReference type="SMART" id="SM00267">
    <property type="entry name" value="GGDEF"/>
    <property type="match status" value="1"/>
</dbReference>
<evidence type="ECO:0000259" key="2">
    <source>
        <dbReference type="PROSITE" id="PS50887"/>
    </source>
</evidence>
<dbReference type="InterPro" id="IPR000160">
    <property type="entry name" value="GGDEF_dom"/>
</dbReference>
<dbReference type="Pfam" id="PF00563">
    <property type="entry name" value="EAL"/>
    <property type="match status" value="1"/>
</dbReference>
<dbReference type="SUPFAM" id="SSF55073">
    <property type="entry name" value="Nucleotide cyclase"/>
    <property type="match status" value="1"/>
</dbReference>
<dbReference type="Gene3D" id="3.20.20.450">
    <property type="entry name" value="EAL domain"/>
    <property type="match status" value="1"/>
</dbReference>
<proteinExistence type="predicted"/>
<keyword evidence="4" id="KW-1185">Reference proteome</keyword>
<dbReference type="Gene3D" id="3.30.70.270">
    <property type="match status" value="1"/>
</dbReference>
<dbReference type="PANTHER" id="PTHR44757:SF2">
    <property type="entry name" value="BIOFILM ARCHITECTURE MAINTENANCE PROTEIN MBAA"/>
    <property type="match status" value="1"/>
</dbReference>
<dbReference type="EMBL" id="JAEKJA010000024">
    <property type="protein sequence ID" value="MBJ3778216.1"/>
    <property type="molecule type" value="Genomic_DNA"/>
</dbReference>
<dbReference type="NCBIfam" id="TIGR00254">
    <property type="entry name" value="GGDEF"/>
    <property type="match status" value="1"/>
</dbReference>
<feature type="domain" description="GGDEF" evidence="2">
    <location>
        <begin position="166"/>
        <end position="298"/>
    </location>
</feature>
<protein>
    <submittedName>
        <fullName evidence="3">Diguanylate cyclase</fullName>
    </submittedName>
</protein>
<gene>
    <name evidence="3" type="ORF">JCR33_21120</name>
</gene>
<dbReference type="InterPro" id="IPR035919">
    <property type="entry name" value="EAL_sf"/>
</dbReference>
<accession>A0A934INL0</accession>
<organism evidence="3 4">
    <name type="scientific">Acuticoccus mangrovi</name>
    <dbReference type="NCBI Taxonomy" id="2796142"/>
    <lineage>
        <taxon>Bacteria</taxon>
        <taxon>Pseudomonadati</taxon>
        <taxon>Pseudomonadota</taxon>
        <taxon>Alphaproteobacteria</taxon>
        <taxon>Hyphomicrobiales</taxon>
        <taxon>Amorphaceae</taxon>
        <taxon>Acuticoccus</taxon>
    </lineage>
</organism>
<dbReference type="InterPro" id="IPR029787">
    <property type="entry name" value="Nucleotide_cyclase"/>
</dbReference>
<dbReference type="InterPro" id="IPR001633">
    <property type="entry name" value="EAL_dom"/>
</dbReference>
<reference evidence="3" key="1">
    <citation type="submission" date="2020-12" db="EMBL/GenBank/DDBJ databases">
        <title>Bacterial taxonomy.</title>
        <authorList>
            <person name="Pan X."/>
        </authorList>
    </citation>
    <scope>NUCLEOTIDE SEQUENCE</scope>
    <source>
        <strain evidence="3">B2012</strain>
    </source>
</reference>
<comment type="caution">
    <text evidence="3">The sequence shown here is derived from an EMBL/GenBank/DDBJ whole genome shotgun (WGS) entry which is preliminary data.</text>
</comment>
<dbReference type="PANTHER" id="PTHR44757">
    <property type="entry name" value="DIGUANYLATE CYCLASE DGCP"/>
    <property type="match status" value="1"/>
</dbReference>
<dbReference type="SUPFAM" id="SSF141868">
    <property type="entry name" value="EAL domain-like"/>
    <property type="match status" value="1"/>
</dbReference>
<dbReference type="Proteomes" id="UP000609531">
    <property type="component" value="Unassembled WGS sequence"/>
</dbReference>
<evidence type="ECO:0000259" key="1">
    <source>
        <dbReference type="PROSITE" id="PS50883"/>
    </source>
</evidence>
<dbReference type="InterPro" id="IPR052155">
    <property type="entry name" value="Biofilm_reg_signaling"/>
</dbReference>
<dbReference type="InterPro" id="IPR043128">
    <property type="entry name" value="Rev_trsase/Diguanyl_cyclase"/>
</dbReference>
<dbReference type="PROSITE" id="PS50883">
    <property type="entry name" value="EAL"/>
    <property type="match status" value="1"/>
</dbReference>
<feature type="domain" description="EAL" evidence="1">
    <location>
        <begin position="304"/>
        <end position="549"/>
    </location>
</feature>
<evidence type="ECO:0000313" key="3">
    <source>
        <dbReference type="EMBL" id="MBJ3778216.1"/>
    </source>
</evidence>
<name>A0A934INL0_9HYPH</name>
<dbReference type="Pfam" id="PF00990">
    <property type="entry name" value="GGDEF"/>
    <property type="match status" value="1"/>
</dbReference>
<dbReference type="CDD" id="cd01949">
    <property type="entry name" value="GGDEF"/>
    <property type="match status" value="1"/>
</dbReference>
<sequence>MSREELKALMATDSRIASFLANLPDALVWIFDGEGQPLLVEHLLAASFANSCNLDDHNLGCINERIRTLPRTDQLIRVQMSSGMREFRACSMKLDGARIVVALRNVTVEQKLERELKKTSAALRALNFGLDHSSEEALHLALADPLTGLPNRRAFDVELARSCEAGKFALCLLDMDRFKAVNDALGHTVGDRLLMEVGERLRQQARGKDFVGRLAGDEFAIVFHNISSVSAAEEAAGRILAAFGGRIDLGDVDIQASLTAGVAVARRGDDPAALYRRADMALHTAKAKRRGALVVDAGDPSHLGEHDDLVIAKALMGDAPVPVTLVPIRDAGHVVVGHEAMVGGLADRAATQRVFATAAKFGLVDDLFARTLRAVLEAATRRPGHAPVHLLVPAAVRATSSLADQILGAMREAGLVPRELVVDLSLGAFEREGTAACAARLRRAGLALALSDWDMSLASLEQAASGDFAMVKFEMRRASPLLFAPQITPVWRAAFASLASLGVVACATGVSTKALAKEVIGLGATAIVTPPLAKERDGRFTFASFSSAA</sequence>
<dbReference type="RefSeq" id="WP_198884118.1">
    <property type="nucleotide sequence ID" value="NZ_JAEKJA010000024.1"/>
</dbReference>
<dbReference type="AlphaFoldDB" id="A0A934INL0"/>